<evidence type="ECO:0000256" key="5">
    <source>
        <dbReference type="ARBA" id="ARBA00022989"/>
    </source>
</evidence>
<dbReference type="Gene3D" id="1.20.1640.10">
    <property type="entry name" value="Multidrug efflux transporter AcrB transmembrane domain"/>
    <property type="match status" value="2"/>
</dbReference>
<gene>
    <name evidence="11" type="ORF">GCM10010274_54400</name>
</gene>
<keyword evidence="4 8" id="KW-0812">Transmembrane</keyword>
<evidence type="ECO:0000256" key="8">
    <source>
        <dbReference type="SAM" id="Phobius"/>
    </source>
</evidence>
<organism evidence="11 12">
    <name type="scientific">Streptomyces lavendofoliae</name>
    <dbReference type="NCBI Taxonomy" id="67314"/>
    <lineage>
        <taxon>Bacteria</taxon>
        <taxon>Bacillati</taxon>
        <taxon>Actinomycetota</taxon>
        <taxon>Actinomycetes</taxon>
        <taxon>Kitasatosporales</taxon>
        <taxon>Streptomycetaceae</taxon>
        <taxon>Streptomyces</taxon>
    </lineage>
</organism>
<keyword evidence="12" id="KW-1185">Reference proteome</keyword>
<feature type="domain" description="Membrane transport protein MMPL" evidence="10">
    <location>
        <begin position="479"/>
        <end position="711"/>
    </location>
</feature>
<evidence type="ECO:0000256" key="7">
    <source>
        <dbReference type="SAM" id="MobiDB-lite"/>
    </source>
</evidence>
<dbReference type="AlphaFoldDB" id="A0A918M748"/>
<dbReference type="GO" id="GO:0005886">
    <property type="term" value="C:plasma membrane"/>
    <property type="evidence" value="ECO:0007669"/>
    <property type="project" value="UniProtKB-SubCell"/>
</dbReference>
<evidence type="ECO:0000313" key="11">
    <source>
        <dbReference type="EMBL" id="GGU58526.1"/>
    </source>
</evidence>
<dbReference type="InterPro" id="IPR004869">
    <property type="entry name" value="MMPL_dom"/>
</dbReference>
<feature type="transmembrane region" description="Helical" evidence="8">
    <location>
        <begin position="528"/>
        <end position="546"/>
    </location>
</feature>
<dbReference type="EMBL" id="BMTP01000016">
    <property type="protein sequence ID" value="GGU58526.1"/>
    <property type="molecule type" value="Genomic_DNA"/>
</dbReference>
<feature type="region of interest" description="Disordered" evidence="7">
    <location>
        <begin position="434"/>
        <end position="473"/>
    </location>
</feature>
<evidence type="ECO:0000256" key="3">
    <source>
        <dbReference type="ARBA" id="ARBA00022475"/>
    </source>
</evidence>
<evidence type="ECO:0000259" key="10">
    <source>
        <dbReference type="Pfam" id="PF03176"/>
    </source>
</evidence>
<reference evidence="11" key="2">
    <citation type="submission" date="2020-09" db="EMBL/GenBank/DDBJ databases">
        <authorList>
            <person name="Sun Q."/>
            <person name="Ohkuma M."/>
        </authorList>
    </citation>
    <scope>NUCLEOTIDE SEQUENCE</scope>
    <source>
        <strain evidence="11">JCM 4391</strain>
    </source>
</reference>
<feature type="transmembrane region" description="Helical" evidence="8">
    <location>
        <begin position="641"/>
        <end position="661"/>
    </location>
</feature>
<keyword evidence="5 8" id="KW-1133">Transmembrane helix</keyword>
<comment type="caution">
    <text evidence="11">The sequence shown here is derived from an EMBL/GenBank/DDBJ whole genome shotgun (WGS) entry which is preliminary data.</text>
</comment>
<dbReference type="RefSeq" id="WP_189553911.1">
    <property type="nucleotide sequence ID" value="NZ_BMTP01000016.1"/>
</dbReference>
<evidence type="ECO:0000256" key="2">
    <source>
        <dbReference type="ARBA" id="ARBA00010157"/>
    </source>
</evidence>
<keyword evidence="9" id="KW-0732">Signal</keyword>
<feature type="transmembrane region" description="Helical" evidence="8">
    <location>
        <begin position="158"/>
        <end position="177"/>
    </location>
</feature>
<accession>A0A918M748</accession>
<dbReference type="PANTHER" id="PTHR33406:SF11">
    <property type="entry name" value="MEMBRANE PROTEIN SCO6666-RELATED"/>
    <property type="match status" value="1"/>
</dbReference>
<evidence type="ECO:0000313" key="12">
    <source>
        <dbReference type="Proteomes" id="UP000636661"/>
    </source>
</evidence>
<dbReference type="InterPro" id="IPR050545">
    <property type="entry name" value="Mycobact_MmpL"/>
</dbReference>
<feature type="transmembrane region" description="Helical" evidence="8">
    <location>
        <begin position="210"/>
        <end position="232"/>
    </location>
</feature>
<keyword evidence="3" id="KW-1003">Cell membrane</keyword>
<dbReference type="SUPFAM" id="SSF82866">
    <property type="entry name" value="Multidrug efflux transporter AcrB transmembrane domain"/>
    <property type="match status" value="2"/>
</dbReference>
<feature type="transmembrane region" description="Helical" evidence="8">
    <location>
        <begin position="558"/>
        <end position="576"/>
    </location>
</feature>
<feature type="signal peptide" evidence="9">
    <location>
        <begin position="1"/>
        <end position="16"/>
    </location>
</feature>
<feature type="domain" description="Membrane transport protein MMPL" evidence="10">
    <location>
        <begin position="28"/>
        <end position="348"/>
    </location>
</feature>
<evidence type="ECO:0000256" key="1">
    <source>
        <dbReference type="ARBA" id="ARBA00004651"/>
    </source>
</evidence>
<feature type="transmembrane region" description="Helical" evidence="8">
    <location>
        <begin position="596"/>
        <end position="620"/>
    </location>
</feature>
<protein>
    <submittedName>
        <fullName evidence="11">Membrane protein</fullName>
    </submittedName>
</protein>
<comment type="similarity">
    <text evidence="2">Belongs to the resistance-nodulation-cell division (RND) (TC 2.A.6) family. MmpL subfamily.</text>
</comment>
<evidence type="ECO:0000256" key="6">
    <source>
        <dbReference type="ARBA" id="ARBA00023136"/>
    </source>
</evidence>
<feature type="transmembrane region" description="Helical" evidence="8">
    <location>
        <begin position="347"/>
        <end position="365"/>
    </location>
</feature>
<evidence type="ECO:0000256" key="9">
    <source>
        <dbReference type="SAM" id="SignalP"/>
    </source>
</evidence>
<comment type="subcellular location">
    <subcellularLocation>
        <location evidence="1">Cell membrane</location>
        <topology evidence="1">Multi-pass membrane protein</topology>
    </subcellularLocation>
</comment>
<dbReference type="Pfam" id="PF03176">
    <property type="entry name" value="MMPL"/>
    <property type="match status" value="2"/>
</dbReference>
<evidence type="ECO:0000256" key="4">
    <source>
        <dbReference type="ARBA" id="ARBA00022692"/>
    </source>
</evidence>
<name>A0A918M748_9ACTN</name>
<feature type="transmembrane region" description="Helical" evidence="8">
    <location>
        <begin position="667"/>
        <end position="689"/>
    </location>
</feature>
<feature type="transmembrane region" description="Helical" evidence="8">
    <location>
        <begin position="262"/>
        <end position="283"/>
    </location>
</feature>
<feature type="transmembrane region" description="Helical" evidence="8">
    <location>
        <begin position="289"/>
        <end position="313"/>
    </location>
</feature>
<reference evidence="11" key="1">
    <citation type="journal article" date="2014" name="Int. J. Syst. Evol. Microbiol.">
        <title>Complete genome sequence of Corynebacterium casei LMG S-19264T (=DSM 44701T), isolated from a smear-ripened cheese.</title>
        <authorList>
            <consortium name="US DOE Joint Genome Institute (JGI-PGF)"/>
            <person name="Walter F."/>
            <person name="Albersmeier A."/>
            <person name="Kalinowski J."/>
            <person name="Ruckert C."/>
        </authorList>
    </citation>
    <scope>NUCLEOTIDE SEQUENCE</scope>
    <source>
        <strain evidence="11">JCM 4391</strain>
    </source>
</reference>
<sequence>MLVLLASALCLPLTLAAGTRASSGGYLDDASESARAERLLEDDFRTGSSQLLLVLHADRNAGDADAQSVGRRLTAEVARARGVVYARSWWGTGDARLRSADGRTALVQVRLRGSDAQVERRAGELADRFSGSRPPFRITATGRGVVDADLAERSRRELVRAELVSMPLLALVLYLAFGSLMAAAIPLAVGVLCVTGTQAVLYGLTGLTQVSVFAPNLATALGLGLAIDYSIIMISRFREEREAGLAPSDAARAVSRITGRTVLCSAATVALSLSALLLVPLPFLRSLGAASVAVVVLACAVVLTFVPLVLRLFGRHLEFGRLRPRRHGTAADGAWHKGIGTVLRRPATVFLASTGVLVLLALPFLRVQWGLIDERWLPAGAPVRAEAEEVRRAFPLAVGSTPLVLLPSVRPGAPESARLAADLSRDPRVEFVSGPGGTYRNGLREDGRNARAAASGTDAQPPPLARTPAVATPPTRGTWFQVVTRLDPSSPAAQDLVRDIRSHKATGPLMVAGETAVLLDILHTLRDAAVRSAVIICAATGVLIAFFTRSLFIPLKALLTNLLSMTAGFGAMVFLFQEGRLAHWLGGTATGATDPLLPMLMFCIVFGVSMDYELFIVARIREEYLAHGDNRRAVATGLARTGRVVTASSIALVAAMAPLVASSVTVMQLLGTVLVIGVLVDATVVRCLLVPSAMTLAGRGNWWLPFRPDHRSAARPSPAGETA</sequence>
<keyword evidence="6 8" id="KW-0472">Membrane</keyword>
<feature type="chain" id="PRO_5038941326" evidence="9">
    <location>
        <begin position="17"/>
        <end position="723"/>
    </location>
</feature>
<dbReference type="PANTHER" id="PTHR33406">
    <property type="entry name" value="MEMBRANE PROTEIN MJ1562-RELATED"/>
    <property type="match status" value="1"/>
</dbReference>
<proteinExistence type="inferred from homology"/>
<dbReference type="Proteomes" id="UP000636661">
    <property type="component" value="Unassembled WGS sequence"/>
</dbReference>